<keyword evidence="1" id="KW-0479">Metal-binding</keyword>
<evidence type="ECO:0000256" key="2">
    <source>
        <dbReference type="ARBA" id="ARBA00023004"/>
    </source>
</evidence>
<dbReference type="EMBL" id="CP001848">
    <property type="protein sequence ID" value="ADB15464.1"/>
    <property type="molecule type" value="Genomic_DNA"/>
</dbReference>
<dbReference type="SMART" id="SM00729">
    <property type="entry name" value="Elp3"/>
    <property type="match status" value="1"/>
</dbReference>
<dbReference type="PANTHER" id="PTHR43432">
    <property type="entry name" value="SLR0285 PROTEIN"/>
    <property type="match status" value="1"/>
</dbReference>
<dbReference type="GO" id="GO:0051536">
    <property type="term" value="F:iron-sulfur cluster binding"/>
    <property type="evidence" value="ECO:0007669"/>
    <property type="project" value="UniProtKB-KW"/>
</dbReference>
<dbReference type="SFLD" id="SFLDG01084">
    <property type="entry name" value="Uncharacterised_Radical_SAM_Su"/>
    <property type="match status" value="1"/>
</dbReference>
<feature type="domain" description="Radical SAM core" evidence="5">
    <location>
        <begin position="63"/>
        <end position="300"/>
    </location>
</feature>
<protein>
    <submittedName>
        <fullName evidence="6">Radical SAM domain protein</fullName>
    </submittedName>
</protein>
<feature type="region of interest" description="Disordered" evidence="4">
    <location>
        <begin position="338"/>
        <end position="358"/>
    </location>
</feature>
<dbReference type="Gene3D" id="3.80.30.30">
    <property type="match status" value="1"/>
</dbReference>
<dbReference type="InterPro" id="IPR007197">
    <property type="entry name" value="rSAM"/>
</dbReference>
<evidence type="ECO:0000256" key="4">
    <source>
        <dbReference type="SAM" id="MobiDB-lite"/>
    </source>
</evidence>
<keyword evidence="3" id="KW-0411">Iron-sulfur</keyword>
<dbReference type="PROSITE" id="PS51918">
    <property type="entry name" value="RADICAL_SAM"/>
    <property type="match status" value="1"/>
</dbReference>
<dbReference type="Pfam" id="PF04055">
    <property type="entry name" value="Radical_SAM"/>
    <property type="match status" value="1"/>
</dbReference>
<dbReference type="eggNOG" id="COG1533">
    <property type="taxonomic scope" value="Bacteria"/>
</dbReference>
<dbReference type="GO" id="GO:0046872">
    <property type="term" value="F:metal ion binding"/>
    <property type="evidence" value="ECO:0007669"/>
    <property type="project" value="UniProtKB-KW"/>
</dbReference>
<dbReference type="AlphaFoldDB" id="D2R686"/>
<dbReference type="CDD" id="cd01335">
    <property type="entry name" value="Radical_SAM"/>
    <property type="match status" value="1"/>
</dbReference>
<dbReference type="KEGG" id="psl:Psta_0779"/>
<keyword evidence="2" id="KW-0408">Iron</keyword>
<evidence type="ECO:0000313" key="6">
    <source>
        <dbReference type="EMBL" id="ADB15464.1"/>
    </source>
</evidence>
<keyword evidence="7" id="KW-1185">Reference proteome</keyword>
<gene>
    <name evidence="6" type="ordered locus">Psta_0779</name>
</gene>
<dbReference type="InterPro" id="IPR058240">
    <property type="entry name" value="rSAM_sf"/>
</dbReference>
<dbReference type="NCBIfam" id="NF033668">
    <property type="entry name" value="rSAM_PA0069"/>
    <property type="match status" value="1"/>
</dbReference>
<sequence>MDRGAKISGRGTSSAPKNRFEKLASEIDLEHFDPLDEDLQPRKVATELLPDQAKTLIRENDSPDISFRYSINVYRGCEHGCAYCYARPSHETLGMNAGIDFETKLLVKYDAPKLLREELNHRAWRGAEIVMSGVTDCYQPIERQLKLTRSLLEIMVEANQPTGIITKNALVARDLDLLAQLATKNLVHVGISITSLDQQLTRLLEPRTSSPAARLRAIELLSAAGVPVHAMISPIIPGLNDNEIPELLAAVKRAGARRAGTILVRLPWAVAPIFEAWLREHRPTMADKILERIRSSRDGKLNDPRFGSRMHGSGEYAENIRRTFDLFAKKLGLSDSLPPLDSSQFHPPKLPGTQQLLF</sequence>
<proteinExistence type="predicted"/>
<evidence type="ECO:0000256" key="1">
    <source>
        <dbReference type="ARBA" id="ARBA00022723"/>
    </source>
</evidence>
<accession>D2R686</accession>
<name>D2R686_PIRSD</name>
<dbReference type="Proteomes" id="UP000001887">
    <property type="component" value="Chromosome"/>
</dbReference>
<evidence type="ECO:0000313" key="7">
    <source>
        <dbReference type="Proteomes" id="UP000001887"/>
    </source>
</evidence>
<dbReference type="STRING" id="530564.Psta_0779"/>
<dbReference type="SUPFAM" id="SSF102114">
    <property type="entry name" value="Radical SAM enzymes"/>
    <property type="match status" value="1"/>
</dbReference>
<dbReference type="PANTHER" id="PTHR43432:SF3">
    <property type="entry name" value="SLR0285 PROTEIN"/>
    <property type="match status" value="1"/>
</dbReference>
<dbReference type="InterPro" id="IPR006638">
    <property type="entry name" value="Elp3/MiaA/NifB-like_rSAM"/>
</dbReference>
<organism evidence="6 7">
    <name type="scientific">Pirellula staleyi (strain ATCC 27377 / DSM 6068 / ICPB 4128)</name>
    <name type="common">Pirella staleyi</name>
    <dbReference type="NCBI Taxonomy" id="530564"/>
    <lineage>
        <taxon>Bacteria</taxon>
        <taxon>Pseudomonadati</taxon>
        <taxon>Planctomycetota</taxon>
        <taxon>Planctomycetia</taxon>
        <taxon>Pirellulales</taxon>
        <taxon>Pirellulaceae</taxon>
        <taxon>Pirellula</taxon>
    </lineage>
</organism>
<dbReference type="OrthoDB" id="9785699at2"/>
<evidence type="ECO:0000256" key="3">
    <source>
        <dbReference type="ARBA" id="ARBA00023014"/>
    </source>
</evidence>
<reference evidence="6 7" key="1">
    <citation type="journal article" date="2009" name="Stand. Genomic Sci.">
        <title>Complete genome sequence of Pirellula staleyi type strain (ATCC 27377).</title>
        <authorList>
            <person name="Clum A."/>
            <person name="Tindall B.J."/>
            <person name="Sikorski J."/>
            <person name="Ivanova N."/>
            <person name="Mavrommatis K."/>
            <person name="Lucas S."/>
            <person name="Glavina del Rio T."/>
            <person name="Nolan M."/>
            <person name="Chen F."/>
            <person name="Tice H."/>
            <person name="Pitluck S."/>
            <person name="Cheng J.F."/>
            <person name="Chertkov O."/>
            <person name="Brettin T."/>
            <person name="Han C."/>
            <person name="Detter J.C."/>
            <person name="Kuske C."/>
            <person name="Bruce D."/>
            <person name="Goodwin L."/>
            <person name="Ovchinikova G."/>
            <person name="Pati A."/>
            <person name="Mikhailova N."/>
            <person name="Chen A."/>
            <person name="Palaniappan K."/>
            <person name="Land M."/>
            <person name="Hauser L."/>
            <person name="Chang Y.J."/>
            <person name="Jeffries C.D."/>
            <person name="Chain P."/>
            <person name="Rohde M."/>
            <person name="Goker M."/>
            <person name="Bristow J."/>
            <person name="Eisen J.A."/>
            <person name="Markowitz V."/>
            <person name="Hugenholtz P."/>
            <person name="Kyrpides N.C."/>
            <person name="Klenk H.P."/>
            <person name="Lapidus A."/>
        </authorList>
    </citation>
    <scope>NUCLEOTIDE SEQUENCE [LARGE SCALE GENOMIC DNA]</scope>
    <source>
        <strain evidence="7">ATCC 27377 / DSM 6068 / ICPB 4128</strain>
    </source>
</reference>
<dbReference type="InterPro" id="IPR040086">
    <property type="entry name" value="MJ0683-like"/>
</dbReference>
<dbReference type="SFLD" id="SFLDS00029">
    <property type="entry name" value="Radical_SAM"/>
    <property type="match status" value="1"/>
</dbReference>
<evidence type="ECO:0000259" key="5">
    <source>
        <dbReference type="PROSITE" id="PS51918"/>
    </source>
</evidence>
<dbReference type="HOGENOM" id="CLU_015525_0_0_0"/>
<dbReference type="GO" id="GO:0003824">
    <property type="term" value="F:catalytic activity"/>
    <property type="evidence" value="ECO:0007669"/>
    <property type="project" value="InterPro"/>
</dbReference>